<dbReference type="GO" id="GO:0031122">
    <property type="term" value="P:cytoplasmic microtubule organization"/>
    <property type="evidence" value="ECO:0007669"/>
    <property type="project" value="TreeGrafter"/>
</dbReference>
<keyword evidence="3" id="KW-0175">Coiled coil</keyword>
<name>A0A8X6MPR9_NEPPI</name>
<feature type="coiled-coil region" evidence="3">
    <location>
        <begin position="373"/>
        <end position="407"/>
    </location>
</feature>
<feature type="coiled-coil region" evidence="3">
    <location>
        <begin position="1332"/>
        <end position="1481"/>
    </location>
</feature>
<comment type="caution">
    <text evidence="6">The sequence shown here is derived from an EMBL/GenBank/DDBJ whole genome shotgun (WGS) entry which is preliminary data.</text>
</comment>
<feature type="coiled-coil region" evidence="3">
    <location>
        <begin position="121"/>
        <end position="230"/>
    </location>
</feature>
<evidence type="ECO:0000259" key="5">
    <source>
        <dbReference type="Pfam" id="PF07989"/>
    </source>
</evidence>
<dbReference type="GO" id="GO:0030705">
    <property type="term" value="P:cytoskeleton-dependent intracellular transport"/>
    <property type="evidence" value="ECO:0007669"/>
    <property type="project" value="TreeGrafter"/>
</dbReference>
<feature type="coiled-coil region" evidence="3">
    <location>
        <begin position="467"/>
        <end position="508"/>
    </location>
</feature>
<evidence type="ECO:0000256" key="2">
    <source>
        <dbReference type="ARBA" id="ARBA00022490"/>
    </source>
</evidence>
<dbReference type="EMBL" id="BMAW01049610">
    <property type="protein sequence ID" value="GFS71381.1"/>
    <property type="molecule type" value="Genomic_DNA"/>
</dbReference>
<dbReference type="GO" id="GO:0051959">
    <property type="term" value="F:dynein light intermediate chain binding"/>
    <property type="evidence" value="ECO:0007669"/>
    <property type="project" value="TreeGrafter"/>
</dbReference>
<feature type="coiled-coil region" evidence="3">
    <location>
        <begin position="57"/>
        <end position="91"/>
    </location>
</feature>
<dbReference type="InterPro" id="IPR012943">
    <property type="entry name" value="Cnn_1N"/>
</dbReference>
<feature type="region of interest" description="Disordered" evidence="4">
    <location>
        <begin position="2027"/>
        <end position="2061"/>
    </location>
</feature>
<proteinExistence type="predicted"/>
<protein>
    <submittedName>
        <fullName evidence="6">Cnn_1N domain-containing protein</fullName>
    </submittedName>
</protein>
<feature type="compositionally biased region" description="Basic and acidic residues" evidence="4">
    <location>
        <begin position="333"/>
        <end position="362"/>
    </location>
</feature>
<evidence type="ECO:0000256" key="3">
    <source>
        <dbReference type="SAM" id="Coils"/>
    </source>
</evidence>
<dbReference type="OrthoDB" id="10255000at2759"/>
<feature type="coiled-coil region" evidence="3">
    <location>
        <begin position="2180"/>
        <end position="2235"/>
    </location>
</feature>
<feature type="domain" description="Centrosomin N-terminal motif 1" evidence="5">
    <location>
        <begin position="64"/>
        <end position="141"/>
    </location>
</feature>
<feature type="region of interest" description="Disordered" evidence="4">
    <location>
        <begin position="805"/>
        <end position="832"/>
    </location>
</feature>
<feature type="coiled-coil region" evidence="3">
    <location>
        <begin position="878"/>
        <end position="1038"/>
    </location>
</feature>
<evidence type="ECO:0000256" key="4">
    <source>
        <dbReference type="SAM" id="MobiDB-lite"/>
    </source>
</evidence>
<dbReference type="Proteomes" id="UP000887013">
    <property type="component" value="Unassembled WGS sequence"/>
</dbReference>
<dbReference type="PANTHER" id="PTHR18947:SF28">
    <property type="entry name" value="GIRDIN, ISOFORM A"/>
    <property type="match status" value="1"/>
</dbReference>
<dbReference type="GO" id="GO:0005815">
    <property type="term" value="C:microtubule organizing center"/>
    <property type="evidence" value="ECO:0007669"/>
    <property type="project" value="InterPro"/>
</dbReference>
<dbReference type="PANTHER" id="PTHR18947">
    <property type="entry name" value="HOOK PROTEINS"/>
    <property type="match status" value="1"/>
</dbReference>
<feature type="region of interest" description="Disordered" evidence="4">
    <location>
        <begin position="640"/>
        <end position="663"/>
    </location>
</feature>
<evidence type="ECO:0000256" key="1">
    <source>
        <dbReference type="ARBA" id="ARBA00004496"/>
    </source>
</evidence>
<evidence type="ECO:0000313" key="6">
    <source>
        <dbReference type="EMBL" id="GFS71381.1"/>
    </source>
</evidence>
<feature type="coiled-coil region" evidence="3">
    <location>
        <begin position="1077"/>
        <end position="1261"/>
    </location>
</feature>
<comment type="subcellular location">
    <subcellularLocation>
        <location evidence="1">Cytoplasm</location>
    </subcellularLocation>
</comment>
<feature type="non-terminal residue" evidence="6">
    <location>
        <position position="1"/>
    </location>
</feature>
<dbReference type="GO" id="GO:0005737">
    <property type="term" value="C:cytoplasm"/>
    <property type="evidence" value="ECO:0007669"/>
    <property type="project" value="UniProtKB-SubCell"/>
</dbReference>
<gene>
    <name evidence="6" type="primary">NCL1_14748</name>
    <name evidence="6" type="ORF">NPIL_152711</name>
</gene>
<dbReference type="Gene3D" id="1.10.287.1490">
    <property type="match status" value="1"/>
</dbReference>
<reference evidence="6" key="1">
    <citation type="submission" date="2020-08" db="EMBL/GenBank/DDBJ databases">
        <title>Multicomponent nature underlies the extraordinary mechanical properties of spider dragline silk.</title>
        <authorList>
            <person name="Kono N."/>
            <person name="Nakamura H."/>
            <person name="Mori M."/>
            <person name="Yoshida Y."/>
            <person name="Ohtoshi R."/>
            <person name="Malay A.D."/>
            <person name="Moran D.A.P."/>
            <person name="Tomita M."/>
            <person name="Numata K."/>
            <person name="Arakawa K."/>
        </authorList>
    </citation>
    <scope>NUCLEOTIDE SEQUENCE</scope>
</reference>
<organism evidence="6 7">
    <name type="scientific">Nephila pilipes</name>
    <name type="common">Giant wood spider</name>
    <name type="synonym">Nephila maculata</name>
    <dbReference type="NCBI Taxonomy" id="299642"/>
    <lineage>
        <taxon>Eukaryota</taxon>
        <taxon>Metazoa</taxon>
        <taxon>Ecdysozoa</taxon>
        <taxon>Arthropoda</taxon>
        <taxon>Chelicerata</taxon>
        <taxon>Arachnida</taxon>
        <taxon>Araneae</taxon>
        <taxon>Araneomorphae</taxon>
        <taxon>Entelegynae</taxon>
        <taxon>Araneoidea</taxon>
        <taxon>Nephilidae</taxon>
        <taxon>Nephila</taxon>
    </lineage>
</organism>
<keyword evidence="7" id="KW-1185">Reference proteome</keyword>
<evidence type="ECO:0000313" key="7">
    <source>
        <dbReference type="Proteomes" id="UP000887013"/>
    </source>
</evidence>
<feature type="region of interest" description="Disordered" evidence="4">
    <location>
        <begin position="315"/>
        <end position="362"/>
    </location>
</feature>
<feature type="coiled-coil region" evidence="3">
    <location>
        <begin position="1550"/>
        <end position="1619"/>
    </location>
</feature>
<sequence>GRAVALVKPHLDQDQCQFHLPVCLEKGTYPAHLTDVMDAVPSNQSDLRRGDLVSPVRGTRTRAVREYEQTIEELKKENFDLKLRLFLLEETKNKNYLRNKGSNNEDQDNTVQVIVELKLETEALRTELTTNKQLLQEANEQKEKYVFDLKELQDKFDQLQEELSTVTHHPSEQEIRLLKDENESLQKSNEFYNKIITEKDQEIENINDHLEELSTKNKALEAKVKKSSLAIQGIVSKYYKDIEMIPKEIRPVVQIAVQAAKENRKKDLVNAIENFKTSLSELMSTDGKSYSASKENTPQGKDSMEELQKLAGVSKSMEELTQNQGHSHHRSKLTHDGNKNLDKSSESIHESEKSGKSESREDLDQMLDTFKENENLKQENAEKSKIIDNINAACSELEQRTILLQNELLDAVSKVKNLEIYIKEEKSKQISSLPMKDSSAQTAVQWHLMQFKVSDKFLQNAGHSNNLEDLKEEVLTLLLVIEQKDKEISDFEEQIKTLQSQLDKENKKDVTLANLDKDYIQERSDLHQRLAHSCAINNELIVHLRNLETFMEDLLQHKNLDRSSLENISATSGFLSHLKIQREIEQSLELSTVLNDELSICEGSKIFDPSDASMSKDFSQSYQPVDTSRLSLNNSNIPSAIQGRNNPSQLSLQETPTNAAGTGKRRLSFSTLHNSALDTTLCDSENVVVLGTSNNEDLILLLNEKGDPEDVLIRNNHSYMDKNSSTFENGEQLRRRCWETSAMNYLNIEKAIMEHRTEQWCGSKLEDPNAIIGLAVNLYPSSDSDIWSEPDRGVSLQRIGIDLQKSPVSQKSPRRSRFRDKSTDCVSSQKNESSSSFSKLHTWSKRRKNSDTYKSSFICKKCMGHSQPSDNPSREYKIDGFQKTLDQLSNKCSSQENQFERAVFELRSRKDAIDALIKEKQEMLNYIDQLKEENKSAAVKDSESAEQLSKFNIENMKLQNLIKEFESRMIHSEAIYNQIKEELEKNKTQLNILDSKCKEYEHELSMHYNSKNDYTQKLKEVENEKTNLLDEIESLIVEKNELLSIIEVEKGGKHHFEKENQVLKIKLEEKFKEISLLKEASRDLELVKNELVKARQTIKELLSNIEAEKENRYHFEKENQTLKRRLEENSKEVSLLRASSQDLEHIKSELLKERQMIKELLSKIEIEKENRQHFEKENHALKKKLEENLKEISLLKTSSENLENMKNDILKEKEKSESDLQSSHSMCNELKNDLKKIRECLEKTESRCVKYETELNKSLQSKQFIVESLSNVKEKAFTNLHFLTNVCKQYLDKDFENIINKDSLLSIKDMPDQIRNLFEDIIITHVKFEVLLKSLNEQLSSIQSLKEKSKIEDEENESKIFKLQNLFDEKEKEINLIKMQNLNLQQEIQENKENESKFKLMQHKLDMTENELNILNERKRQMEAIVGELQQTLRNKEKSLEDLSLKNSISEKQLDGIKDVAQKYQNLLNLKDDEITKLQERIFNLQTHVNSLLTNKANSSAGQMNSFSKDNFKESLSSSQLSNANNASISRDSSFSSIASEKDDDMYKKVERYAKKIKALQTKLSMTEKRIEILEKEKADLREELLAQVQIDKTKTKPSEELEALSKELLELKSALKTKTSFIKDLKTELFKTCNSLVDKQKEVDELQYKLSASKSNVEVKSPSSTHSEFRLQYSDPIHKSVETNIKELKNHKWELIQGILKQQKLFYERKNIHLGHFEKFKNHIEKLRSLQVSPTLYKSGSEPLLNTPVVANSFYAEKCDKTLKNLQIELQLDVECLQNLKIFLKRFFIPLVLQNCSCTPSNPKHDDDDNSKQSKQIANDMKDLKKELKLDLSKSSSVEVLRSASASSSSDRLIGTASVVAHNLESIENALSKVKPVLEQFKENNSLIGETPKKTAAKSLLLKILKEITSLEENSEIFHLNSVLKSLGLFDIHIPQSPCKLDMSDRESLLSEETIALSRSGSLSPMSFEENFPSKLFTSGVKQRRESEGYGKNESGKQSLSISQKLALGGSQDSLFLRSHFSSPDLGIESDPNHESSAPEQPEKDFRDGSTRMSKRHDKGWVVEKQLPGSSYSFTDTSINIKEVSSAIGDALYAIGYLQEYELLKKEVQESLVGIKTVLSRTGDGLQHIAKFTSPQKNLEYSTFKAIRDACGNIEVCLQKAIKLVDNFWVAPCPSIKELNILIQQNQDQQQKLKILQESKRKQEINFKEIMEKLKQAERQRENMEKKISKKLVKTKKVIRQAEFKILEKENQDFQAIPKYPVDEYTCQSRS</sequence>
<feature type="compositionally biased region" description="Basic and acidic residues" evidence="4">
    <location>
        <begin position="2042"/>
        <end position="2051"/>
    </location>
</feature>
<dbReference type="GO" id="GO:0008017">
    <property type="term" value="F:microtubule binding"/>
    <property type="evidence" value="ECO:0007669"/>
    <property type="project" value="TreeGrafter"/>
</dbReference>
<accession>A0A8X6MPR9</accession>
<dbReference type="Pfam" id="PF07989">
    <property type="entry name" value="Cnn_1N"/>
    <property type="match status" value="1"/>
</dbReference>
<keyword evidence="2" id="KW-0963">Cytoplasm</keyword>
<feature type="compositionally biased region" description="Polar residues" evidence="4">
    <location>
        <begin position="640"/>
        <end position="660"/>
    </location>
</feature>